<comment type="caution">
    <text evidence="2">The sequence shown here is derived from an EMBL/GenBank/DDBJ whole genome shotgun (WGS) entry which is preliminary data.</text>
</comment>
<evidence type="ECO:0000313" key="3">
    <source>
        <dbReference type="Proteomes" id="UP001445076"/>
    </source>
</evidence>
<feature type="transmembrane region" description="Helical" evidence="1">
    <location>
        <begin position="29"/>
        <end position="50"/>
    </location>
</feature>
<sequence length="145" mass="15414">HYPGVHVKLLLLCLQHFTVRIKMRVEKSVLMTVFTGASLLLCLLVGEGAAQEAGESIKFRPEDPCSAEGGICGLGTACPVELRHPEKGLCPAQQGLGAECCYGVPDNIIVCRERGGDCVPESVCGRAPRDLKGECGLGEVCCIFL</sequence>
<keyword evidence="3" id="KW-1185">Reference proteome</keyword>
<feature type="non-terminal residue" evidence="2">
    <location>
        <position position="1"/>
    </location>
</feature>
<keyword evidence="1" id="KW-1133">Transmembrane helix</keyword>
<proteinExistence type="predicted"/>
<gene>
    <name evidence="2" type="ORF">OTU49_000240</name>
</gene>
<name>A0AAW0Y2A9_CHEQU</name>
<dbReference type="AlphaFoldDB" id="A0AAW0Y2A9"/>
<protein>
    <submittedName>
        <fullName evidence="2">Uncharacterized protein</fullName>
    </submittedName>
</protein>
<dbReference type="Proteomes" id="UP001445076">
    <property type="component" value="Unassembled WGS sequence"/>
</dbReference>
<accession>A0AAW0Y2A9</accession>
<evidence type="ECO:0000313" key="2">
    <source>
        <dbReference type="EMBL" id="KAK8745521.1"/>
    </source>
</evidence>
<evidence type="ECO:0000256" key="1">
    <source>
        <dbReference type="SAM" id="Phobius"/>
    </source>
</evidence>
<dbReference type="EMBL" id="JARKIK010000019">
    <property type="protein sequence ID" value="KAK8745521.1"/>
    <property type="molecule type" value="Genomic_DNA"/>
</dbReference>
<organism evidence="2 3">
    <name type="scientific">Cherax quadricarinatus</name>
    <name type="common">Australian red claw crayfish</name>
    <dbReference type="NCBI Taxonomy" id="27406"/>
    <lineage>
        <taxon>Eukaryota</taxon>
        <taxon>Metazoa</taxon>
        <taxon>Ecdysozoa</taxon>
        <taxon>Arthropoda</taxon>
        <taxon>Crustacea</taxon>
        <taxon>Multicrustacea</taxon>
        <taxon>Malacostraca</taxon>
        <taxon>Eumalacostraca</taxon>
        <taxon>Eucarida</taxon>
        <taxon>Decapoda</taxon>
        <taxon>Pleocyemata</taxon>
        <taxon>Astacidea</taxon>
        <taxon>Parastacoidea</taxon>
        <taxon>Parastacidae</taxon>
        <taxon>Cherax</taxon>
    </lineage>
</organism>
<keyword evidence="1" id="KW-0812">Transmembrane</keyword>
<keyword evidence="1" id="KW-0472">Membrane</keyword>
<reference evidence="2 3" key="1">
    <citation type="journal article" date="2024" name="BMC Genomics">
        <title>Genome assembly of redclaw crayfish (Cherax quadricarinatus) provides insights into its immune adaptation and hypoxia tolerance.</title>
        <authorList>
            <person name="Liu Z."/>
            <person name="Zheng J."/>
            <person name="Li H."/>
            <person name="Fang K."/>
            <person name="Wang S."/>
            <person name="He J."/>
            <person name="Zhou D."/>
            <person name="Weng S."/>
            <person name="Chi M."/>
            <person name="Gu Z."/>
            <person name="He J."/>
            <person name="Li F."/>
            <person name="Wang M."/>
        </authorList>
    </citation>
    <scope>NUCLEOTIDE SEQUENCE [LARGE SCALE GENOMIC DNA]</scope>
    <source>
        <strain evidence="2">ZL_2023a</strain>
    </source>
</reference>